<evidence type="ECO:0000313" key="5">
    <source>
        <dbReference type="Proteomes" id="UP000664628"/>
    </source>
</evidence>
<dbReference type="InterPro" id="IPR039420">
    <property type="entry name" value="WalR-like"/>
</dbReference>
<sequence>METKNNLSIFIVDDDPFCGQLYEHQVRNLGYTNVTLFNDGQECLNHLTDSPDVIFLDYRMEPMDGLAMLRKIKRFNPNIYLVVISGQEDLNVAIDVLKYGAFDYIIKGENDLEKIDAVLKKIRHVMALLQQRPTGKIQKLLSYLGVA</sequence>
<dbReference type="InterPro" id="IPR011006">
    <property type="entry name" value="CheY-like_superfamily"/>
</dbReference>
<evidence type="ECO:0000256" key="2">
    <source>
        <dbReference type="PROSITE-ProRule" id="PRU00169"/>
    </source>
</evidence>
<comment type="caution">
    <text evidence="4">The sequence shown here is derived from an EMBL/GenBank/DDBJ whole genome shotgun (WGS) entry which is preliminary data.</text>
</comment>
<dbReference type="Gene3D" id="3.40.50.2300">
    <property type="match status" value="1"/>
</dbReference>
<dbReference type="Proteomes" id="UP000664628">
    <property type="component" value="Unassembled WGS sequence"/>
</dbReference>
<reference evidence="4 5" key="1">
    <citation type="submission" date="2021-03" db="EMBL/GenBank/DDBJ databases">
        <title>Fibrella sp. HMF5405 genome sequencing and assembly.</title>
        <authorList>
            <person name="Kang H."/>
            <person name="Kim H."/>
            <person name="Bae S."/>
            <person name="Joh K."/>
        </authorList>
    </citation>
    <scope>NUCLEOTIDE SEQUENCE [LARGE SCALE GENOMIC DNA]</scope>
    <source>
        <strain evidence="4 5">HMF5405</strain>
    </source>
</reference>
<feature type="domain" description="Response regulatory" evidence="3">
    <location>
        <begin position="8"/>
        <end position="122"/>
    </location>
</feature>
<organism evidence="4 5">
    <name type="scientific">Fibrella forsythiae</name>
    <dbReference type="NCBI Taxonomy" id="2817061"/>
    <lineage>
        <taxon>Bacteria</taxon>
        <taxon>Pseudomonadati</taxon>
        <taxon>Bacteroidota</taxon>
        <taxon>Cytophagia</taxon>
        <taxon>Cytophagales</taxon>
        <taxon>Spirosomataceae</taxon>
        <taxon>Fibrella</taxon>
    </lineage>
</organism>
<accession>A0ABS3JI10</accession>
<evidence type="ECO:0000313" key="4">
    <source>
        <dbReference type="EMBL" id="MBO0949638.1"/>
    </source>
</evidence>
<dbReference type="CDD" id="cd00156">
    <property type="entry name" value="REC"/>
    <property type="match status" value="1"/>
</dbReference>
<proteinExistence type="predicted"/>
<keyword evidence="1" id="KW-0238">DNA-binding</keyword>
<evidence type="ECO:0000256" key="1">
    <source>
        <dbReference type="ARBA" id="ARBA00023125"/>
    </source>
</evidence>
<dbReference type="RefSeq" id="WP_207329584.1">
    <property type="nucleotide sequence ID" value="NZ_JAFMYW010000003.1"/>
</dbReference>
<keyword evidence="2" id="KW-0597">Phosphoprotein</keyword>
<evidence type="ECO:0000259" key="3">
    <source>
        <dbReference type="PROSITE" id="PS50110"/>
    </source>
</evidence>
<feature type="modified residue" description="4-aspartylphosphate" evidence="2">
    <location>
        <position position="57"/>
    </location>
</feature>
<keyword evidence="5" id="KW-1185">Reference proteome</keyword>
<dbReference type="EMBL" id="JAFMYW010000003">
    <property type="protein sequence ID" value="MBO0949638.1"/>
    <property type="molecule type" value="Genomic_DNA"/>
</dbReference>
<dbReference type="SMART" id="SM00448">
    <property type="entry name" value="REC"/>
    <property type="match status" value="1"/>
</dbReference>
<dbReference type="SUPFAM" id="SSF52172">
    <property type="entry name" value="CheY-like"/>
    <property type="match status" value="1"/>
</dbReference>
<name>A0ABS3JI10_9BACT</name>
<gene>
    <name evidence="4" type="ORF">J2I46_13660</name>
</gene>
<dbReference type="PROSITE" id="PS50110">
    <property type="entry name" value="RESPONSE_REGULATORY"/>
    <property type="match status" value="1"/>
</dbReference>
<dbReference type="PANTHER" id="PTHR48111">
    <property type="entry name" value="REGULATOR OF RPOS"/>
    <property type="match status" value="1"/>
</dbReference>
<dbReference type="InterPro" id="IPR001789">
    <property type="entry name" value="Sig_transdc_resp-reg_receiver"/>
</dbReference>
<protein>
    <submittedName>
        <fullName evidence="4">Response regulator</fullName>
    </submittedName>
</protein>
<dbReference type="PANTHER" id="PTHR48111:SF17">
    <property type="entry name" value="TRANSCRIPTIONAL REGULATORY PROTEIN YPDB"/>
    <property type="match status" value="1"/>
</dbReference>
<dbReference type="Pfam" id="PF00072">
    <property type="entry name" value="Response_reg"/>
    <property type="match status" value="1"/>
</dbReference>